<dbReference type="Proteomes" id="UP000502996">
    <property type="component" value="Chromosome"/>
</dbReference>
<accession>A0A6G6WJP9</accession>
<dbReference type="SUPFAM" id="SSF75005">
    <property type="entry name" value="Arabinanase/levansucrase/invertase"/>
    <property type="match status" value="1"/>
</dbReference>
<gene>
    <name evidence="1" type="ORF">G5V58_24955</name>
</gene>
<dbReference type="InterPro" id="IPR023296">
    <property type="entry name" value="Glyco_hydro_beta-prop_sf"/>
</dbReference>
<organism evidence="1 2">
    <name type="scientific">Nocardioides anomalus</name>
    <dbReference type="NCBI Taxonomy" id="2712223"/>
    <lineage>
        <taxon>Bacteria</taxon>
        <taxon>Bacillati</taxon>
        <taxon>Actinomycetota</taxon>
        <taxon>Actinomycetes</taxon>
        <taxon>Propionibacteriales</taxon>
        <taxon>Nocardioidaceae</taxon>
        <taxon>Nocardioides</taxon>
    </lineage>
</organism>
<keyword evidence="2" id="KW-1185">Reference proteome</keyword>
<dbReference type="AlphaFoldDB" id="A0A6G6WJP9"/>
<dbReference type="KEGG" id="nano:G5V58_24955"/>
<reference evidence="1 2" key="1">
    <citation type="submission" date="2020-02" db="EMBL/GenBank/DDBJ databases">
        <title>Full genome sequence of Nocardioides sp. R-3366.</title>
        <authorList>
            <person name="Im W.-T."/>
        </authorList>
    </citation>
    <scope>NUCLEOTIDE SEQUENCE [LARGE SCALE GENOMIC DNA]</scope>
    <source>
        <strain evidence="1 2">R-3366</strain>
    </source>
</reference>
<evidence type="ECO:0000313" key="1">
    <source>
        <dbReference type="EMBL" id="QIG45561.1"/>
    </source>
</evidence>
<evidence type="ECO:0000313" key="2">
    <source>
        <dbReference type="Proteomes" id="UP000502996"/>
    </source>
</evidence>
<name>A0A6G6WJP9_9ACTN</name>
<dbReference type="RefSeq" id="WP_165238266.1">
    <property type="nucleotide sequence ID" value="NZ_CP049257.1"/>
</dbReference>
<proteinExistence type="predicted"/>
<sequence length="378" mass="40977">MLPRYEVAARLRPVDLWRPGPVRAPYAAVTAERGPLELAGVEATFDDRVTLHVDGTSHRSRRSGRPEAPVEAVALTLTGPQVTAFTRERGTWVARARCVFEEQPPVPTAASHELGRFGQLGLRDLRVVDHDGDELLLTATSAGPGGFPTGHTSVWALDRSTLGLEHRADLFLRRGGRVYGDHAAHLLRDGGRWLLAASTWGDFEPDERPVSVVLATSSEDLTRGVHVLDAEPLALPTDGFRSVGVWDPHLARTDDGWLVGYVSARRYFRFHPVLAAGPSLDALTVRAVGAGHETEGTTLARLDGEWRVLASDKHRRAYPVLDLDLREVGTLDAAYPSNIPWPTLAGDLLIGFDGTAYGGRVVGYGSHGDVVVQRAVSP</sequence>
<dbReference type="EMBL" id="CP049257">
    <property type="protein sequence ID" value="QIG45561.1"/>
    <property type="molecule type" value="Genomic_DNA"/>
</dbReference>
<protein>
    <submittedName>
        <fullName evidence="1">Uncharacterized protein</fullName>
    </submittedName>
</protein>